<protein>
    <submittedName>
        <fullName evidence="8">Phosphate uptake regulator, PhoU</fullName>
    </submittedName>
</protein>
<gene>
    <name evidence="8" type="ORF">SAMN02745215_01418</name>
</gene>
<dbReference type="Gene3D" id="1.20.58.220">
    <property type="entry name" value="Phosphate transport system protein phou homolog 2, domain 2"/>
    <property type="match status" value="1"/>
</dbReference>
<evidence type="ECO:0000256" key="5">
    <source>
        <dbReference type="ARBA" id="ARBA00022490"/>
    </source>
</evidence>
<comment type="subunit">
    <text evidence="3">Homodimer.</text>
</comment>
<dbReference type="NCBIfam" id="TIGR02135">
    <property type="entry name" value="phoU_full"/>
    <property type="match status" value="1"/>
</dbReference>
<evidence type="ECO:0000313" key="8">
    <source>
        <dbReference type="EMBL" id="SHN64489.1"/>
    </source>
</evidence>
<dbReference type="GO" id="GO:0030643">
    <property type="term" value="P:intracellular phosphate ion homeostasis"/>
    <property type="evidence" value="ECO:0007669"/>
    <property type="project" value="InterPro"/>
</dbReference>
<organism evidence="8 9">
    <name type="scientific">Desulfitobacterium chlororespirans DSM 11544</name>
    <dbReference type="NCBI Taxonomy" id="1121395"/>
    <lineage>
        <taxon>Bacteria</taxon>
        <taxon>Bacillati</taxon>
        <taxon>Bacillota</taxon>
        <taxon>Clostridia</taxon>
        <taxon>Eubacteriales</taxon>
        <taxon>Desulfitobacteriaceae</taxon>
        <taxon>Desulfitobacterium</taxon>
    </lineage>
</organism>
<dbReference type="FunFam" id="1.20.58.220:FF:000004">
    <property type="entry name" value="Phosphate-specific transport system accessory protein PhoU"/>
    <property type="match status" value="1"/>
</dbReference>
<evidence type="ECO:0000259" key="7">
    <source>
        <dbReference type="Pfam" id="PF01895"/>
    </source>
</evidence>
<keyword evidence="6" id="KW-0592">Phosphate transport</keyword>
<dbReference type="PANTHER" id="PTHR42930">
    <property type="entry name" value="PHOSPHATE-SPECIFIC TRANSPORT SYSTEM ACCESSORY PROTEIN PHOU"/>
    <property type="match status" value="1"/>
</dbReference>
<evidence type="ECO:0000256" key="6">
    <source>
        <dbReference type="ARBA" id="ARBA00022592"/>
    </source>
</evidence>
<evidence type="ECO:0000256" key="3">
    <source>
        <dbReference type="ARBA" id="ARBA00011738"/>
    </source>
</evidence>
<dbReference type="AlphaFoldDB" id="A0A1M7T1A2"/>
<dbReference type="Pfam" id="PF01895">
    <property type="entry name" value="PhoU"/>
    <property type="match status" value="2"/>
</dbReference>
<dbReference type="EMBL" id="FRDN01000005">
    <property type="protein sequence ID" value="SHN64489.1"/>
    <property type="molecule type" value="Genomic_DNA"/>
</dbReference>
<comment type="similarity">
    <text evidence="2">Belongs to the PhoU family.</text>
</comment>
<accession>A0A1M7T1A2</accession>
<proteinExistence type="inferred from homology"/>
<dbReference type="InterPro" id="IPR028366">
    <property type="entry name" value="PhoU"/>
</dbReference>
<keyword evidence="9" id="KW-1185">Reference proteome</keyword>
<sequence>MFLCKDLCKDICYNTYISQMQTMIRRDHYPPLGWIEYKFLRQWLKKGGFYKLANRHMFDKSLEELTEKVFELGKKVNSRVDAAVKSLAGQDLELADQVVTGDLEINELQADIEETCMLLIAQQQPFAKDLRKIVAAFKISINLERIGDLSVDVAKHTLRTGSQELLKPLVDLPRMADLVQQMVIKGIEAYKVEDAEAAKAMALMDDEVDHLYAQVFRELIVFMMEAPQTINQATYLIFVGRFLERMGDYCTNIAEEVVYVETGKRSDLNQ</sequence>
<dbReference type="GO" id="GO:0005737">
    <property type="term" value="C:cytoplasm"/>
    <property type="evidence" value="ECO:0007669"/>
    <property type="project" value="UniProtKB-SubCell"/>
</dbReference>
<evidence type="ECO:0000256" key="2">
    <source>
        <dbReference type="ARBA" id="ARBA00008107"/>
    </source>
</evidence>
<dbReference type="SUPFAM" id="SSF109755">
    <property type="entry name" value="PhoU-like"/>
    <property type="match status" value="1"/>
</dbReference>
<reference evidence="9" key="1">
    <citation type="submission" date="2016-12" db="EMBL/GenBank/DDBJ databases">
        <authorList>
            <person name="Varghese N."/>
            <person name="Submissions S."/>
        </authorList>
    </citation>
    <scope>NUCLEOTIDE SEQUENCE [LARGE SCALE GENOMIC DNA]</scope>
    <source>
        <strain evidence="9">DSM 11544</strain>
    </source>
</reference>
<keyword evidence="5" id="KW-0963">Cytoplasm</keyword>
<dbReference type="Proteomes" id="UP000184010">
    <property type="component" value="Unassembled WGS sequence"/>
</dbReference>
<dbReference type="InterPro" id="IPR038078">
    <property type="entry name" value="PhoU-like_sf"/>
</dbReference>
<feature type="domain" description="PhoU" evidence="7">
    <location>
        <begin position="173"/>
        <end position="257"/>
    </location>
</feature>
<feature type="domain" description="PhoU" evidence="7">
    <location>
        <begin position="71"/>
        <end position="155"/>
    </location>
</feature>
<evidence type="ECO:0000313" key="9">
    <source>
        <dbReference type="Proteomes" id="UP000184010"/>
    </source>
</evidence>
<dbReference type="GO" id="GO:0006817">
    <property type="term" value="P:phosphate ion transport"/>
    <property type="evidence" value="ECO:0007669"/>
    <property type="project" value="UniProtKB-KW"/>
</dbReference>
<dbReference type="InterPro" id="IPR026022">
    <property type="entry name" value="PhoU_dom"/>
</dbReference>
<name>A0A1M7T1A2_9FIRM</name>
<evidence type="ECO:0000256" key="1">
    <source>
        <dbReference type="ARBA" id="ARBA00004496"/>
    </source>
</evidence>
<evidence type="ECO:0000256" key="4">
    <source>
        <dbReference type="ARBA" id="ARBA00022448"/>
    </source>
</evidence>
<dbReference type="STRING" id="1121395.SAMN02745215_01418"/>
<dbReference type="PANTHER" id="PTHR42930:SF3">
    <property type="entry name" value="PHOSPHATE-SPECIFIC TRANSPORT SYSTEM ACCESSORY PROTEIN PHOU"/>
    <property type="match status" value="1"/>
</dbReference>
<keyword evidence="4" id="KW-0813">Transport</keyword>
<dbReference type="GO" id="GO:0045936">
    <property type="term" value="P:negative regulation of phosphate metabolic process"/>
    <property type="evidence" value="ECO:0007669"/>
    <property type="project" value="InterPro"/>
</dbReference>
<comment type="subcellular location">
    <subcellularLocation>
        <location evidence="1">Cytoplasm</location>
    </subcellularLocation>
</comment>